<keyword evidence="2" id="KW-1185">Reference proteome</keyword>
<dbReference type="AlphaFoldDB" id="A0A2P5BBC3"/>
<sequence length="83" mass="9586">MDMESQSTFKQAIDLALSDWSAFQRLVDMSPRNLSIELKLETFAYFAETPESDLDGLEKVLRLIINKYIDSNTMEKFTTSKEV</sequence>
<proteinExistence type="predicted"/>
<protein>
    <submittedName>
        <fullName evidence="1">Uncharacterized protein</fullName>
    </submittedName>
</protein>
<name>A0A2P5BBC3_PARAD</name>
<accession>A0A2P5BBC3</accession>
<evidence type="ECO:0000313" key="1">
    <source>
        <dbReference type="EMBL" id="PON46087.1"/>
    </source>
</evidence>
<comment type="caution">
    <text evidence="1">The sequence shown here is derived from an EMBL/GenBank/DDBJ whole genome shotgun (WGS) entry which is preliminary data.</text>
</comment>
<reference evidence="2" key="1">
    <citation type="submission" date="2016-06" db="EMBL/GenBank/DDBJ databases">
        <title>Parallel loss of symbiosis genes in relatives of nitrogen-fixing non-legume Parasponia.</title>
        <authorList>
            <person name="Van Velzen R."/>
            <person name="Holmer R."/>
            <person name="Bu F."/>
            <person name="Rutten L."/>
            <person name="Van Zeijl A."/>
            <person name="Liu W."/>
            <person name="Santuari L."/>
            <person name="Cao Q."/>
            <person name="Sharma T."/>
            <person name="Shen D."/>
            <person name="Roswanjaya Y."/>
            <person name="Wardhani T."/>
            <person name="Kalhor M.S."/>
            <person name="Jansen J."/>
            <person name="Van den Hoogen J."/>
            <person name="Gungor B."/>
            <person name="Hartog M."/>
            <person name="Hontelez J."/>
            <person name="Verver J."/>
            <person name="Yang W.-C."/>
            <person name="Schijlen E."/>
            <person name="Repin R."/>
            <person name="Schilthuizen M."/>
            <person name="Schranz E."/>
            <person name="Heidstra R."/>
            <person name="Miyata K."/>
            <person name="Fedorova E."/>
            <person name="Kohlen W."/>
            <person name="Bisseling T."/>
            <person name="Smit S."/>
            <person name="Geurts R."/>
        </authorList>
    </citation>
    <scope>NUCLEOTIDE SEQUENCE [LARGE SCALE GENOMIC DNA]</scope>
    <source>
        <strain evidence="2">cv. WU1-14</strain>
    </source>
</reference>
<organism evidence="1 2">
    <name type="scientific">Parasponia andersonii</name>
    <name type="common">Sponia andersonii</name>
    <dbReference type="NCBI Taxonomy" id="3476"/>
    <lineage>
        <taxon>Eukaryota</taxon>
        <taxon>Viridiplantae</taxon>
        <taxon>Streptophyta</taxon>
        <taxon>Embryophyta</taxon>
        <taxon>Tracheophyta</taxon>
        <taxon>Spermatophyta</taxon>
        <taxon>Magnoliopsida</taxon>
        <taxon>eudicotyledons</taxon>
        <taxon>Gunneridae</taxon>
        <taxon>Pentapetalae</taxon>
        <taxon>rosids</taxon>
        <taxon>fabids</taxon>
        <taxon>Rosales</taxon>
        <taxon>Cannabaceae</taxon>
        <taxon>Parasponia</taxon>
    </lineage>
</organism>
<dbReference type="Proteomes" id="UP000237105">
    <property type="component" value="Unassembled WGS sequence"/>
</dbReference>
<dbReference type="EMBL" id="JXTB01000318">
    <property type="protein sequence ID" value="PON46087.1"/>
    <property type="molecule type" value="Genomic_DNA"/>
</dbReference>
<gene>
    <name evidence="1" type="ORF">PanWU01x14_254010</name>
</gene>
<dbReference type="OrthoDB" id="10345139at2759"/>
<evidence type="ECO:0000313" key="2">
    <source>
        <dbReference type="Proteomes" id="UP000237105"/>
    </source>
</evidence>